<gene>
    <name evidence="2" type="ORF">GP486_006945</name>
</gene>
<sequence length="325" mass="34891">MDGEGWMDWPKEPRGVKRPPEDDLDSERRLVKRLNLLDLGRNLSLYTPADAEQPSSSAGNGKIASAANDVMQLDDTKHKVYIYNLEDELAESDTQEDALIFLPDIEKRMTRIPKSILRNPQQTTPPLPPLPPTNTEVVLYNVPSSLSVPKEHDSVRKAIIEARARARERQAQEMQNGLTTPSPPISGATGGSNDSSKTLGAAAGNTMANRLGATPLGGVAPSSIGSPLPPRVNNTIGVNIFAPPVQNPTAGGFASMHPNTSPHIPSSTASVTDSIFSPPPLPPPNRIPLMDEYAASPFANGFSAKPVDVHQKIVVIEDPDVMDIE</sequence>
<dbReference type="Pfam" id="PF20354">
    <property type="entry name" value="DUF6649"/>
    <property type="match status" value="1"/>
</dbReference>
<feature type="region of interest" description="Disordered" evidence="1">
    <location>
        <begin position="166"/>
        <end position="200"/>
    </location>
</feature>
<reference evidence="2" key="1">
    <citation type="submission" date="2021-03" db="EMBL/GenBank/DDBJ databases">
        <title>Comparative genomics and phylogenomic investigation of the class Geoglossomycetes provide insights into ecological specialization and systematics.</title>
        <authorList>
            <person name="Melie T."/>
            <person name="Pirro S."/>
            <person name="Miller A.N."/>
            <person name="Quandt A."/>
        </authorList>
    </citation>
    <scope>NUCLEOTIDE SEQUENCE</scope>
    <source>
        <strain evidence="2">CAQ_001_2017</strain>
    </source>
</reference>
<feature type="region of interest" description="Disordered" evidence="1">
    <location>
        <begin position="1"/>
        <end position="25"/>
    </location>
</feature>
<dbReference type="EMBL" id="JAGHQM010001742">
    <property type="protein sequence ID" value="KAH0552855.1"/>
    <property type="molecule type" value="Genomic_DNA"/>
</dbReference>
<name>A0A9P8IGH3_9PEZI</name>
<evidence type="ECO:0000313" key="3">
    <source>
        <dbReference type="Proteomes" id="UP000750711"/>
    </source>
</evidence>
<feature type="compositionally biased region" description="Basic and acidic residues" evidence="1">
    <location>
        <begin position="9"/>
        <end position="25"/>
    </location>
</feature>
<dbReference type="AlphaFoldDB" id="A0A9P8IGH3"/>
<dbReference type="Proteomes" id="UP000750711">
    <property type="component" value="Unassembled WGS sequence"/>
</dbReference>
<proteinExistence type="predicted"/>
<organism evidence="2 3">
    <name type="scientific">Trichoglossum hirsutum</name>
    <dbReference type="NCBI Taxonomy" id="265104"/>
    <lineage>
        <taxon>Eukaryota</taxon>
        <taxon>Fungi</taxon>
        <taxon>Dikarya</taxon>
        <taxon>Ascomycota</taxon>
        <taxon>Pezizomycotina</taxon>
        <taxon>Geoglossomycetes</taxon>
        <taxon>Geoglossales</taxon>
        <taxon>Geoglossaceae</taxon>
        <taxon>Trichoglossum</taxon>
    </lineage>
</organism>
<comment type="caution">
    <text evidence="2">The sequence shown here is derived from an EMBL/GenBank/DDBJ whole genome shotgun (WGS) entry which is preliminary data.</text>
</comment>
<accession>A0A9P8IGH3</accession>
<dbReference type="InterPro" id="IPR046591">
    <property type="entry name" value="DUF6649"/>
</dbReference>
<keyword evidence="3" id="KW-1185">Reference proteome</keyword>
<protein>
    <submittedName>
        <fullName evidence="2">Uncharacterized protein</fullName>
    </submittedName>
</protein>
<evidence type="ECO:0000313" key="2">
    <source>
        <dbReference type="EMBL" id="KAH0552855.1"/>
    </source>
</evidence>
<evidence type="ECO:0000256" key="1">
    <source>
        <dbReference type="SAM" id="MobiDB-lite"/>
    </source>
</evidence>